<keyword evidence="1" id="KW-0812">Transmembrane</keyword>
<keyword evidence="1" id="KW-0472">Membrane</keyword>
<keyword evidence="1" id="KW-1133">Transmembrane helix</keyword>
<reference evidence="2" key="4">
    <citation type="submission" date="2017-10" db="EMBL/GenBank/DDBJ databases">
        <authorList>
            <person name="Banno H."/>
            <person name="Chua N.-H."/>
        </authorList>
    </citation>
    <scope>NUCLEOTIDE SEQUENCE</scope>
    <source>
        <strain evidence="2">OMI</strain>
    </source>
</reference>
<dbReference type="Proteomes" id="UP000221538">
    <property type="component" value="Unassembled WGS sequence"/>
</dbReference>
<evidence type="ECO:0000256" key="1">
    <source>
        <dbReference type="SAM" id="Phobius"/>
    </source>
</evidence>
<feature type="transmembrane region" description="Helical" evidence="1">
    <location>
        <begin position="54"/>
        <end position="74"/>
    </location>
</feature>
<gene>
    <name evidence="2" type="ORF">SFOMI_5347</name>
</gene>
<evidence type="ECO:0000313" key="2">
    <source>
        <dbReference type="EMBL" id="GAY24762.1"/>
    </source>
</evidence>
<accession>A0A292ZJ41</accession>
<reference evidence="2" key="2">
    <citation type="journal article" date="2013" name="Environ. Sci. Technol.">
        <title>The 4-tert-butylphenol-utilizing bacterium Sphingobium fuliginis OMI can degrade bisphenols via phenolic ring hydroxylation and meta-cleavage pathway.</title>
        <authorList>
            <person name="Ogata Y."/>
            <person name="Goda S."/>
            <person name="Toyama T."/>
            <person name="Sei K."/>
            <person name="Ike M."/>
        </authorList>
    </citation>
    <scope>NUCLEOTIDE SEQUENCE [LARGE SCALE GENOMIC DNA]</scope>
    <source>
        <strain evidence="2">OMI</strain>
    </source>
</reference>
<comment type="caution">
    <text evidence="2">The sequence shown here is derived from an EMBL/GenBank/DDBJ whole genome shotgun (WGS) entry which is preliminary data.</text>
</comment>
<protein>
    <submittedName>
        <fullName evidence="2">Uncharacterized protein</fullName>
    </submittedName>
</protein>
<dbReference type="EMBL" id="BEWI01000034">
    <property type="protein sequence ID" value="GAY24762.1"/>
    <property type="molecule type" value="Genomic_DNA"/>
</dbReference>
<proteinExistence type="predicted"/>
<dbReference type="AlphaFoldDB" id="A0A292ZJ41"/>
<reference evidence="2" key="3">
    <citation type="submission" date="2017-10" db="EMBL/GenBank/DDBJ databases">
        <title>Bioaugmenting a lab-scale membrane bioreactor with Sphingobium fuliginis OMI to degrade 4-tert-butylphenol.</title>
        <authorList>
            <person name="Takada K."/>
            <person name="Shiba T."/>
            <person name="Soda S."/>
            <person name="Inoue D."/>
            <person name="Miyake M."/>
            <person name="Eguchi M."/>
            <person name="Ike M."/>
        </authorList>
    </citation>
    <scope>NUCLEOTIDE SEQUENCE</scope>
    <source>
        <strain evidence="2">OMI</strain>
    </source>
</reference>
<name>A0A292ZJ41_SPHSA</name>
<reference evidence="2" key="1">
    <citation type="journal article" date="2013" name="Biodegradation">
        <title>Occurrence of 4-tert-butylphenol (4-t-BP) biodegradation in an aquatic sample caused by the presence of Spirodela polyrrhiza and isolation of a 4-t-BP-utilizing bacterium.</title>
        <authorList>
            <person name="Ogata Y."/>
            <person name="Toyama T."/>
            <person name="Yu N."/>
            <person name="Wang X."/>
            <person name="Sei K."/>
            <person name="Ike M."/>
        </authorList>
    </citation>
    <scope>NUCLEOTIDE SEQUENCE [LARGE SCALE GENOMIC DNA]</scope>
    <source>
        <strain evidence="2">OMI</strain>
    </source>
</reference>
<organism evidence="2">
    <name type="scientific">Sphingobium fuliginis (strain ATCC 27551)</name>
    <dbReference type="NCBI Taxonomy" id="336203"/>
    <lineage>
        <taxon>Bacteria</taxon>
        <taxon>Pseudomonadati</taxon>
        <taxon>Pseudomonadota</taxon>
        <taxon>Alphaproteobacteria</taxon>
        <taxon>Sphingomonadales</taxon>
        <taxon>Sphingomonadaceae</taxon>
        <taxon>Sphingobium</taxon>
    </lineage>
</organism>
<sequence>MMPLWLDLLRTPMAAPETRFLRAMRHVWQGLYLALATTILLLDPLKQLLGSRASLLIAGLMLLTATHSLIYLRVKNRADTEWLTQAGEGE</sequence>
<dbReference type="RefSeq" id="WP_319024297.1">
    <property type="nucleotide sequence ID" value="NZ_BEWI01000034.1"/>
</dbReference>